<evidence type="ECO:0000313" key="3">
    <source>
        <dbReference type="Proteomes" id="UP000198781"/>
    </source>
</evidence>
<dbReference type="STRING" id="187868.SAMN05192589_12323"/>
<proteinExistence type="predicted"/>
<name>A0A1G7EH72_9BURK</name>
<dbReference type="Proteomes" id="UP000198781">
    <property type="component" value="Unassembled WGS sequence"/>
</dbReference>
<feature type="region of interest" description="Disordered" evidence="1">
    <location>
        <begin position="1"/>
        <end position="36"/>
    </location>
</feature>
<gene>
    <name evidence="2" type="ORF">SAMN05192589_12323</name>
</gene>
<dbReference type="EMBL" id="FMZC01000023">
    <property type="protein sequence ID" value="SDE62998.1"/>
    <property type="molecule type" value="Genomic_DNA"/>
</dbReference>
<reference evidence="2 3" key="1">
    <citation type="submission" date="2016-10" db="EMBL/GenBank/DDBJ databases">
        <authorList>
            <person name="de Groot N.N."/>
        </authorList>
    </citation>
    <scope>NUCLEOTIDE SEQUENCE [LARGE SCALE GENOMIC DNA]</scope>
    <source>
        <strain evidence="2 3">DSM 16619</strain>
    </source>
</reference>
<sequence length="196" mass="22410">MEDALDSEFSPPTPPQQPRLRAQHSNPAPNAGWPHSGRDALDHAHAVYSIVQHLSTLGLASWTSRLLQWLGRYDGLERHLEDWQAPNICVRDVLLRHVCRIPGEAAATLDFRVAHARRLAIVQDLLTLDLVRVRAWWGNEHRPEASACFWSPLEQCWLDFIEMPHGEQDWLCVDDSRPASTPWLEYLSRYLLAQAA</sequence>
<evidence type="ECO:0000313" key="2">
    <source>
        <dbReference type="EMBL" id="SDE62998.1"/>
    </source>
</evidence>
<keyword evidence="3" id="KW-1185">Reference proteome</keyword>
<protein>
    <submittedName>
        <fullName evidence="2">Uncharacterized protein</fullName>
    </submittedName>
</protein>
<accession>A0A1G7EH72</accession>
<dbReference type="AlphaFoldDB" id="A0A1G7EH72"/>
<organism evidence="2 3">
    <name type="scientific">Paracidovorax valerianellae</name>
    <dbReference type="NCBI Taxonomy" id="187868"/>
    <lineage>
        <taxon>Bacteria</taxon>
        <taxon>Pseudomonadati</taxon>
        <taxon>Pseudomonadota</taxon>
        <taxon>Betaproteobacteria</taxon>
        <taxon>Burkholderiales</taxon>
        <taxon>Comamonadaceae</taxon>
        <taxon>Paracidovorax</taxon>
    </lineage>
</organism>
<evidence type="ECO:0000256" key="1">
    <source>
        <dbReference type="SAM" id="MobiDB-lite"/>
    </source>
</evidence>